<sequence>MPALSSALAFKRLMESDSALSMLRADNLPIMATILGTHLGKPGAVMPTDELHERIESDLEELRDYFDTGDKRGKAFCDDWRRKGILVRRPATAVRGEIYELSAAGFDAIRILDQLRTPPQTTTQSRLRSLSQAVHNLALETDPDQSRRLAQLEAEKRRIDRQIELIQQGNGDEAMLDDRMARERVSDILQQAAGLPGDFARVRARFEELNHELRVSILESDESQSRVLDEIFRGVDLIASSDEGRTFAAFAKLLREPEHAASFDEDISRILDRDFAEQLNRDERQALRLLMRHMKTGARDVQQTLSEFARGLRNYVFSREFQTDRVLLALTREAMSQAASITDVCKPTTDIGITLELPSVRMTSVGDIQLHDPDEYITGDELGVAEAAEVDYRALVALARESEIDIVELVGNVNAAVDESGPVTVAEVLAQFPATQGVASVVGLVSLAVNHGECVPGESDSLEWVGLDDVARAATVARWRFTERIRA</sequence>
<reference evidence="1 2" key="1">
    <citation type="submission" date="2017-09" db="EMBL/GenBank/DDBJ databases">
        <title>Bacterial strain isolated from the female urinary microbiota.</title>
        <authorList>
            <person name="Thomas-White K."/>
            <person name="Kumar N."/>
            <person name="Forster S."/>
            <person name="Putonti C."/>
            <person name="Lawley T."/>
            <person name="Wolfe A.J."/>
        </authorList>
    </citation>
    <scope>NUCLEOTIDE SEQUENCE [LARGE SCALE GENOMIC DNA]</scope>
    <source>
        <strain evidence="1 2">UMB1301</strain>
    </source>
</reference>
<dbReference type="Pfam" id="PF11855">
    <property type="entry name" value="DUF3375"/>
    <property type="match status" value="1"/>
</dbReference>
<accession>A0A2N6VP90</accession>
<evidence type="ECO:0000313" key="2">
    <source>
        <dbReference type="Proteomes" id="UP000235598"/>
    </source>
</evidence>
<dbReference type="AlphaFoldDB" id="A0A2N6VP90"/>
<dbReference type="RefSeq" id="WP_102237618.1">
    <property type="nucleotide sequence ID" value="NZ_BAAAIM010000007.1"/>
</dbReference>
<protein>
    <submittedName>
        <fullName evidence="1">DUF3375 domain-containing protein</fullName>
    </submittedName>
</protein>
<dbReference type="OrthoDB" id="138803at2"/>
<evidence type="ECO:0000313" key="1">
    <source>
        <dbReference type="EMBL" id="PMD05960.1"/>
    </source>
</evidence>
<organism evidence="1 2">
    <name type="scientific">Brevibacterium paucivorans</name>
    <dbReference type="NCBI Taxonomy" id="170994"/>
    <lineage>
        <taxon>Bacteria</taxon>
        <taxon>Bacillati</taxon>
        <taxon>Actinomycetota</taxon>
        <taxon>Actinomycetes</taxon>
        <taxon>Micrococcales</taxon>
        <taxon>Brevibacteriaceae</taxon>
        <taxon>Brevibacterium</taxon>
    </lineage>
</organism>
<dbReference type="EMBL" id="PNHK01000001">
    <property type="protein sequence ID" value="PMD05960.1"/>
    <property type="molecule type" value="Genomic_DNA"/>
</dbReference>
<dbReference type="Proteomes" id="UP000235598">
    <property type="component" value="Unassembled WGS sequence"/>
</dbReference>
<comment type="caution">
    <text evidence="1">The sequence shown here is derived from an EMBL/GenBank/DDBJ whole genome shotgun (WGS) entry which is preliminary data.</text>
</comment>
<name>A0A2N6VP90_9MICO</name>
<proteinExistence type="predicted"/>
<dbReference type="InterPro" id="IPR021804">
    <property type="entry name" value="DUF3375"/>
</dbReference>
<gene>
    <name evidence="1" type="ORF">CJ199_00680</name>
</gene>